<dbReference type="Proteomes" id="UP001302812">
    <property type="component" value="Unassembled WGS sequence"/>
</dbReference>
<dbReference type="EMBL" id="MU853360">
    <property type="protein sequence ID" value="KAK4108811.1"/>
    <property type="molecule type" value="Genomic_DNA"/>
</dbReference>
<dbReference type="PANTHER" id="PTHR24148:SF79">
    <property type="entry name" value="HETEROKARYON INCOMPATIBILITY DOMAIN-CONTAINING PROTEIN"/>
    <property type="match status" value="1"/>
</dbReference>
<dbReference type="Pfam" id="PF06985">
    <property type="entry name" value="HET"/>
    <property type="match status" value="1"/>
</dbReference>
<dbReference type="InterPro" id="IPR010730">
    <property type="entry name" value="HET"/>
</dbReference>
<sequence>MSTTNFCYTPLPPDGRTIRRLSILPSADFSSTIRITPQEISLDNDQLPHALSYVWGDGTDTVAIEPRADSHSACFQVLHVTRNCEQALRHVRHATETRYLWVDAICIDQQNLAEKGQQVGLMAEIYRKARGVIAWLG</sequence>
<dbReference type="PANTHER" id="PTHR24148">
    <property type="entry name" value="ANKYRIN REPEAT DOMAIN-CONTAINING PROTEIN 39 HOMOLOG-RELATED"/>
    <property type="match status" value="1"/>
</dbReference>
<proteinExistence type="predicted"/>
<protein>
    <submittedName>
        <fullName evidence="2">HET-domain-containing protein</fullName>
    </submittedName>
</protein>
<dbReference type="RefSeq" id="XP_064666381.1">
    <property type="nucleotide sequence ID" value="XM_064812203.1"/>
</dbReference>
<evidence type="ECO:0000313" key="3">
    <source>
        <dbReference type="Proteomes" id="UP001302812"/>
    </source>
</evidence>
<reference evidence="2" key="1">
    <citation type="journal article" date="2023" name="Mol. Phylogenet. Evol.">
        <title>Genome-scale phylogeny and comparative genomics of the fungal order Sordariales.</title>
        <authorList>
            <person name="Hensen N."/>
            <person name="Bonometti L."/>
            <person name="Westerberg I."/>
            <person name="Brannstrom I.O."/>
            <person name="Guillou S."/>
            <person name="Cros-Aarteil S."/>
            <person name="Calhoun S."/>
            <person name="Haridas S."/>
            <person name="Kuo A."/>
            <person name="Mondo S."/>
            <person name="Pangilinan J."/>
            <person name="Riley R."/>
            <person name="LaButti K."/>
            <person name="Andreopoulos B."/>
            <person name="Lipzen A."/>
            <person name="Chen C."/>
            <person name="Yan M."/>
            <person name="Daum C."/>
            <person name="Ng V."/>
            <person name="Clum A."/>
            <person name="Steindorff A."/>
            <person name="Ohm R.A."/>
            <person name="Martin F."/>
            <person name="Silar P."/>
            <person name="Natvig D.O."/>
            <person name="Lalanne C."/>
            <person name="Gautier V."/>
            <person name="Ament-Velasquez S.L."/>
            <person name="Kruys A."/>
            <person name="Hutchinson M.I."/>
            <person name="Powell A.J."/>
            <person name="Barry K."/>
            <person name="Miller A.N."/>
            <person name="Grigoriev I.V."/>
            <person name="Debuchy R."/>
            <person name="Gladieux P."/>
            <person name="Hiltunen Thoren M."/>
            <person name="Johannesson H."/>
        </authorList>
    </citation>
    <scope>NUCLEOTIDE SEQUENCE</scope>
    <source>
        <strain evidence="2">CBS 508.74</strain>
    </source>
</reference>
<gene>
    <name evidence="2" type="ORF">N656DRAFT_717420</name>
</gene>
<feature type="non-terminal residue" evidence="2">
    <location>
        <position position="137"/>
    </location>
</feature>
<evidence type="ECO:0000259" key="1">
    <source>
        <dbReference type="Pfam" id="PF06985"/>
    </source>
</evidence>
<evidence type="ECO:0000313" key="2">
    <source>
        <dbReference type="EMBL" id="KAK4108811.1"/>
    </source>
</evidence>
<organism evidence="2 3">
    <name type="scientific">Canariomyces notabilis</name>
    <dbReference type="NCBI Taxonomy" id="2074819"/>
    <lineage>
        <taxon>Eukaryota</taxon>
        <taxon>Fungi</taxon>
        <taxon>Dikarya</taxon>
        <taxon>Ascomycota</taxon>
        <taxon>Pezizomycotina</taxon>
        <taxon>Sordariomycetes</taxon>
        <taxon>Sordariomycetidae</taxon>
        <taxon>Sordariales</taxon>
        <taxon>Chaetomiaceae</taxon>
        <taxon>Canariomyces</taxon>
    </lineage>
</organism>
<name>A0AAN6QKJ5_9PEZI</name>
<feature type="domain" description="Heterokaryon incompatibility" evidence="1">
    <location>
        <begin position="50"/>
        <end position="137"/>
    </location>
</feature>
<reference evidence="2" key="2">
    <citation type="submission" date="2023-05" db="EMBL/GenBank/DDBJ databases">
        <authorList>
            <consortium name="Lawrence Berkeley National Laboratory"/>
            <person name="Steindorff A."/>
            <person name="Hensen N."/>
            <person name="Bonometti L."/>
            <person name="Westerberg I."/>
            <person name="Brannstrom I.O."/>
            <person name="Guillou S."/>
            <person name="Cros-Aarteil S."/>
            <person name="Calhoun S."/>
            <person name="Haridas S."/>
            <person name="Kuo A."/>
            <person name="Mondo S."/>
            <person name="Pangilinan J."/>
            <person name="Riley R."/>
            <person name="Labutti K."/>
            <person name="Andreopoulos B."/>
            <person name="Lipzen A."/>
            <person name="Chen C."/>
            <person name="Yanf M."/>
            <person name="Daum C."/>
            <person name="Ng V."/>
            <person name="Clum A."/>
            <person name="Ohm R."/>
            <person name="Martin F."/>
            <person name="Silar P."/>
            <person name="Natvig D."/>
            <person name="Lalanne C."/>
            <person name="Gautier V."/>
            <person name="Ament-Velasquez S.L."/>
            <person name="Kruys A."/>
            <person name="Hutchinson M.I."/>
            <person name="Powell A.J."/>
            <person name="Barry K."/>
            <person name="Miller A.N."/>
            <person name="Grigoriev I.V."/>
            <person name="Debuchy R."/>
            <person name="Gladieux P."/>
            <person name="Thoren M.H."/>
            <person name="Johannesson H."/>
        </authorList>
    </citation>
    <scope>NUCLEOTIDE SEQUENCE</scope>
    <source>
        <strain evidence="2">CBS 508.74</strain>
    </source>
</reference>
<comment type="caution">
    <text evidence="2">The sequence shown here is derived from an EMBL/GenBank/DDBJ whole genome shotgun (WGS) entry which is preliminary data.</text>
</comment>
<dbReference type="GeneID" id="89936328"/>
<keyword evidence="3" id="KW-1185">Reference proteome</keyword>
<dbReference type="InterPro" id="IPR052895">
    <property type="entry name" value="HetReg/Transcr_Mod"/>
</dbReference>
<accession>A0AAN6QKJ5</accession>
<dbReference type="AlphaFoldDB" id="A0AAN6QKJ5"/>